<dbReference type="AlphaFoldDB" id="A0A9P6QHK3"/>
<dbReference type="InterPro" id="IPR023214">
    <property type="entry name" value="HAD_sf"/>
</dbReference>
<feature type="compositionally biased region" description="Acidic residues" evidence="8">
    <location>
        <begin position="415"/>
        <end position="429"/>
    </location>
</feature>
<feature type="compositionally biased region" description="Basic residues" evidence="8">
    <location>
        <begin position="1255"/>
        <end position="1265"/>
    </location>
</feature>
<dbReference type="InterPro" id="IPR027417">
    <property type="entry name" value="P-loop_NTPase"/>
</dbReference>
<evidence type="ECO:0000256" key="8">
    <source>
        <dbReference type="SAM" id="MobiDB-lite"/>
    </source>
</evidence>
<evidence type="ECO:0000313" key="10">
    <source>
        <dbReference type="EMBL" id="KAG0266777.1"/>
    </source>
</evidence>
<feature type="compositionally biased region" description="Low complexity" evidence="8">
    <location>
        <begin position="1216"/>
        <end position="1245"/>
    </location>
</feature>
<reference evidence="10" key="1">
    <citation type="journal article" date="2020" name="Fungal Divers.">
        <title>Resolving the Mortierellaceae phylogeny through synthesis of multi-gene phylogenetics and phylogenomics.</title>
        <authorList>
            <person name="Vandepol N."/>
            <person name="Liber J."/>
            <person name="Desiro A."/>
            <person name="Na H."/>
            <person name="Kennedy M."/>
            <person name="Barry K."/>
            <person name="Grigoriev I.V."/>
            <person name="Miller A.N."/>
            <person name="O'Donnell K."/>
            <person name="Stajich J.E."/>
            <person name="Bonito G."/>
        </authorList>
    </citation>
    <scope>NUCLEOTIDE SEQUENCE</scope>
    <source>
        <strain evidence="10">BC1065</strain>
    </source>
</reference>
<dbReference type="Gene3D" id="3.40.50.1000">
    <property type="entry name" value="HAD superfamily/HAD-like"/>
    <property type="match status" value="1"/>
</dbReference>
<dbReference type="GO" id="GO:0005524">
    <property type="term" value="F:ATP binding"/>
    <property type="evidence" value="ECO:0007669"/>
    <property type="project" value="UniProtKB-KW"/>
</dbReference>
<evidence type="ECO:0000259" key="9">
    <source>
        <dbReference type="Pfam" id="PF16575"/>
    </source>
</evidence>
<evidence type="ECO:0000256" key="2">
    <source>
        <dbReference type="ARBA" id="ARBA00018706"/>
    </source>
</evidence>
<accession>A0A9P6QHK3</accession>
<feature type="compositionally biased region" description="Low complexity" evidence="8">
    <location>
        <begin position="430"/>
        <end position="439"/>
    </location>
</feature>
<dbReference type="GO" id="GO:0005634">
    <property type="term" value="C:nucleus"/>
    <property type="evidence" value="ECO:0007669"/>
    <property type="project" value="TreeGrafter"/>
</dbReference>
<name>A0A9P6QHK3_9FUNG</name>
<dbReference type="Proteomes" id="UP000807716">
    <property type="component" value="Unassembled WGS sequence"/>
</dbReference>
<dbReference type="InterPro" id="IPR036412">
    <property type="entry name" value="HAD-like_sf"/>
</dbReference>
<dbReference type="OrthoDB" id="2405412at2759"/>
<evidence type="ECO:0000256" key="3">
    <source>
        <dbReference type="ARBA" id="ARBA00019824"/>
    </source>
</evidence>
<dbReference type="InterPro" id="IPR045116">
    <property type="entry name" value="Clp1/Grc3"/>
</dbReference>
<evidence type="ECO:0000313" key="11">
    <source>
        <dbReference type="Proteomes" id="UP000807716"/>
    </source>
</evidence>
<feature type="compositionally biased region" description="Basic and acidic residues" evidence="8">
    <location>
        <begin position="465"/>
        <end position="474"/>
    </location>
</feature>
<feature type="compositionally biased region" description="Basic and acidic residues" evidence="8">
    <location>
        <begin position="1049"/>
        <end position="1070"/>
    </location>
</feature>
<dbReference type="GO" id="GO:0051731">
    <property type="term" value="F:polynucleotide 5'-hydroxyl-kinase activity"/>
    <property type="evidence" value="ECO:0007669"/>
    <property type="project" value="InterPro"/>
</dbReference>
<feature type="region of interest" description="Disordered" evidence="8">
    <location>
        <begin position="282"/>
        <end position="306"/>
    </location>
</feature>
<protein>
    <recommendedName>
        <fullName evidence="3">Polynucleotide 5'-hydroxyl-kinase GRC3</fullName>
    </recommendedName>
    <alternativeName>
        <fullName evidence="2">Polynucleotide 5'-hydroxyl-kinase grc3</fullName>
    </alternativeName>
</protein>
<keyword evidence="4" id="KW-0808">Transferase</keyword>
<feature type="region of interest" description="Disordered" evidence="8">
    <location>
        <begin position="389"/>
        <end position="478"/>
    </location>
</feature>
<proteinExistence type="inferred from homology"/>
<sequence length="1265" mass="138120">MSMSMAMSSASSSPSNSYIPVFLDSGGVVNDNYVRGPQWVQCFREYMPTLGLAEGVTGAEWVEALALVGEEERRIDIWDKLLGDSKGYLQFERKYFVYWINALERMLKETILPASSTPARAVQLPPTEEEQLALAKSIHGYCVAHIKADIPGACDAILEMRTKLGCKLYTSSSELSTDLYSTFKTLDLLTLRPTLSSEADGEGGETGGGEPVFTKFYGPDIIDELKNSTAFYEKIFDDCGEDPRRSIVVDDKEEMLAAAKVLGCTTVLIRTKPLKQPVKVFVRRRNPSRDDAKTDASADEGPQSPVPAVDIQLGALAELPDWIRYRVQAATLFTKSATVTVAVTKVTATTTAPSPVATSTPATPVAPMSAIAARRHAMMLAAQAAAAAATSAASTPEPQETNDDDDEGEKASLESGDEVGAGDDDEEDGANSSDSSGENDNSDDDDNNTGRPRSRSSSRNVSSSRQERRDRKLYLDPQSISTWQPSRFNIAYPSSNRPEVVVVGMKAGESIVFQGAAYVTPILGDAVMLGHVLSGKGSKGNHRKRSGGGDQPLQVNLSSLQSYPVFSPRTHALTTIDSIRLSQAEKKKLLYLGKNETASSPMAAATMAIPSNSLQTLVEPLLSQLNLQDFDTVLAIQSAVHTGIFGIEKVVPLFKGILSRGKQRPLNLLNTRDMTEDQQAQQKFAHALDGFHPILEPTAGIAALRIPDTWQNAIQALIDSTWTEHGDATIQRPPVAVVCGGKKLGKSTFSRVLLNRMLNRYRRVAFLECDIGQSEFSPVGMVALHVLERPALGPPFTHFRAPRRAFYVGHSTPRDDPDYYMACIQELVRTYFDEVSHTRHWDEDDDYHSDTESGDDDHIPLIVNTQGWIKGMGLDLLLQLLNCVRASHLFGFHSASNPESNLPAPFFDFLKAQADQIHPPIFHYVSAVVLGNDNNNLSPFSKFHPADHRTLALVSYFYAKQQHQQQQTSLPSTVINYTQEEEDQNQWDFTQALIVRRPWCWDWRQAKGVWVLFDQVPPSQILHALNASVVALLGDKGRLDDDEEEEETGDKNQDNLRKQDGKDDQEKQMPEPEAEAEVEAEGAATGDQAPPAAAAITPPNYFPLGQYPPPPPALTTCHGLAIIRSIQPATHSLHILTPIAPSTLARCNGIVKGTTQLPVHLSLDHNDEGSLGRGVAGVPWRKIPYLLYEKSGSGSGATSQGVLNSQPGSGGGGNGNNNNNSTGGVPMQRSQSFPDDYSSSQPSSPRIMGAEPKTTRKNLARKRYM</sequence>
<organism evidence="10 11">
    <name type="scientific">Actinomortierella ambigua</name>
    <dbReference type="NCBI Taxonomy" id="1343610"/>
    <lineage>
        <taxon>Eukaryota</taxon>
        <taxon>Fungi</taxon>
        <taxon>Fungi incertae sedis</taxon>
        <taxon>Mucoromycota</taxon>
        <taxon>Mortierellomycotina</taxon>
        <taxon>Mortierellomycetes</taxon>
        <taxon>Mortierellales</taxon>
        <taxon>Mortierellaceae</taxon>
        <taxon>Actinomortierella</taxon>
    </lineage>
</organism>
<feature type="region of interest" description="Disordered" evidence="8">
    <location>
        <begin position="1040"/>
        <end position="1107"/>
    </location>
</feature>
<dbReference type="Gene3D" id="3.40.50.300">
    <property type="entry name" value="P-loop containing nucleotide triphosphate hydrolases"/>
    <property type="match status" value="1"/>
</dbReference>
<dbReference type="PANTHER" id="PTHR12755:SF3">
    <property type="entry name" value="POLYNUCLEOTIDE 5'-HYDROXYL-KINASE NOL9"/>
    <property type="match status" value="1"/>
</dbReference>
<dbReference type="InterPro" id="IPR032319">
    <property type="entry name" value="CLP1_P"/>
</dbReference>
<feature type="compositionally biased region" description="Low complexity" evidence="8">
    <location>
        <begin position="455"/>
        <end position="464"/>
    </location>
</feature>
<dbReference type="SUPFAM" id="SSF56784">
    <property type="entry name" value="HAD-like"/>
    <property type="match status" value="1"/>
</dbReference>
<dbReference type="EMBL" id="JAAAJB010000087">
    <property type="protein sequence ID" value="KAG0266777.1"/>
    <property type="molecule type" value="Genomic_DNA"/>
</dbReference>
<dbReference type="PANTHER" id="PTHR12755">
    <property type="entry name" value="CLEAVAGE/POLYADENYLATION FACTOR IA SUBUNIT CLP1P"/>
    <property type="match status" value="1"/>
</dbReference>
<feature type="domain" description="Clp1 P-loop" evidence="9">
    <location>
        <begin position="740"/>
        <end position="899"/>
    </location>
</feature>
<feature type="compositionally biased region" description="Low complexity" evidence="8">
    <location>
        <begin position="1081"/>
        <end position="1105"/>
    </location>
</feature>
<keyword evidence="11" id="KW-1185">Reference proteome</keyword>
<keyword evidence="7" id="KW-0067">ATP-binding</keyword>
<keyword evidence="5" id="KW-0547">Nucleotide-binding</keyword>
<evidence type="ECO:0000256" key="1">
    <source>
        <dbReference type="ARBA" id="ARBA00011003"/>
    </source>
</evidence>
<comment type="caution">
    <text evidence="10">The sequence shown here is derived from an EMBL/GenBank/DDBJ whole genome shotgun (WGS) entry which is preliminary data.</text>
</comment>
<evidence type="ECO:0000256" key="6">
    <source>
        <dbReference type="ARBA" id="ARBA00022777"/>
    </source>
</evidence>
<gene>
    <name evidence="10" type="primary">GRC3</name>
    <name evidence="10" type="ORF">DFQ27_009446</name>
</gene>
<evidence type="ECO:0000256" key="7">
    <source>
        <dbReference type="ARBA" id="ARBA00022840"/>
    </source>
</evidence>
<keyword evidence="6" id="KW-0418">Kinase</keyword>
<comment type="similarity">
    <text evidence="1">Belongs to the Clp1 family. NOL9/GRC3 subfamily.</text>
</comment>
<feature type="region of interest" description="Disordered" evidence="8">
    <location>
        <begin position="1194"/>
        <end position="1265"/>
    </location>
</feature>
<evidence type="ECO:0000256" key="5">
    <source>
        <dbReference type="ARBA" id="ARBA00022741"/>
    </source>
</evidence>
<feature type="compositionally biased region" description="Polar residues" evidence="8">
    <location>
        <begin position="1196"/>
        <end position="1207"/>
    </location>
</feature>
<feature type="compositionally biased region" description="Basic and acidic residues" evidence="8">
    <location>
        <begin position="287"/>
        <end position="296"/>
    </location>
</feature>
<dbReference type="GO" id="GO:0000448">
    <property type="term" value="P:cleavage in ITS2 between 5.8S rRNA and LSU-rRNA of tricistronic rRNA transcript (SSU-rRNA, 5.8S rRNA, LSU-rRNA)"/>
    <property type="evidence" value="ECO:0007669"/>
    <property type="project" value="TreeGrafter"/>
</dbReference>
<evidence type="ECO:0000256" key="4">
    <source>
        <dbReference type="ARBA" id="ARBA00022679"/>
    </source>
</evidence>
<dbReference type="Pfam" id="PF16575">
    <property type="entry name" value="CLP1_P"/>
    <property type="match status" value="1"/>
</dbReference>